<dbReference type="PROSITE" id="PS01039">
    <property type="entry name" value="SBP_BACTERIAL_3"/>
    <property type="match status" value="1"/>
</dbReference>
<evidence type="ECO:0000313" key="7">
    <source>
        <dbReference type="Proteomes" id="UP000002593"/>
    </source>
</evidence>
<gene>
    <name evidence="6" type="ordered locus">Hbut_0685</name>
</gene>
<dbReference type="SUPFAM" id="SSF53850">
    <property type="entry name" value="Periplasmic binding protein-like II"/>
    <property type="match status" value="1"/>
</dbReference>
<dbReference type="RefSeq" id="WP_011821859.1">
    <property type="nucleotide sequence ID" value="NC_008818.1"/>
</dbReference>
<dbReference type="PANTHER" id="PTHR35936">
    <property type="entry name" value="MEMBRANE-BOUND LYTIC MUREIN TRANSGLYCOSYLASE F"/>
    <property type="match status" value="1"/>
</dbReference>
<evidence type="ECO:0000259" key="5">
    <source>
        <dbReference type="SMART" id="SM00079"/>
    </source>
</evidence>
<dbReference type="GO" id="GO:0016020">
    <property type="term" value="C:membrane"/>
    <property type="evidence" value="ECO:0007669"/>
    <property type="project" value="InterPro"/>
</dbReference>
<dbReference type="InterPro" id="IPR001638">
    <property type="entry name" value="Solute-binding_3/MltF_N"/>
</dbReference>
<reference evidence="6 7" key="1">
    <citation type="journal article" date="2007" name="Archaea">
        <title>The genome of Hyperthermus butylicus: a sulfur-reducing, peptide fermenting, neutrophilic Crenarchaeote growing up to 108 degrees C.</title>
        <authorList>
            <person name="Brugger K."/>
            <person name="Chen L."/>
            <person name="Stark M."/>
            <person name="Zibat A."/>
            <person name="Redder P."/>
            <person name="Ruepp A."/>
            <person name="Awayez M."/>
            <person name="She Q."/>
            <person name="Garrett R.A."/>
            <person name="Klenk H.P."/>
        </authorList>
    </citation>
    <scope>NUCLEOTIDE SEQUENCE [LARGE SCALE GENOMIC DNA]</scope>
    <source>
        <strain evidence="7">DSM 5456 / JCM 9403 / PLM1-5</strain>
    </source>
</reference>
<dbReference type="Gene3D" id="3.40.190.10">
    <property type="entry name" value="Periplasmic binding protein-like II"/>
    <property type="match status" value="2"/>
</dbReference>
<organism evidence="6 7">
    <name type="scientific">Hyperthermus butylicus (strain DSM 5456 / JCM 9403 / PLM1-5)</name>
    <dbReference type="NCBI Taxonomy" id="415426"/>
    <lineage>
        <taxon>Archaea</taxon>
        <taxon>Thermoproteota</taxon>
        <taxon>Thermoprotei</taxon>
        <taxon>Desulfurococcales</taxon>
        <taxon>Pyrodictiaceae</taxon>
        <taxon>Hyperthermus</taxon>
    </lineage>
</organism>
<evidence type="ECO:0000313" key="6">
    <source>
        <dbReference type="EMBL" id="ABM80541.1"/>
    </source>
</evidence>
<dbReference type="PANTHER" id="PTHR35936:SF17">
    <property type="entry name" value="ARGININE-BINDING EXTRACELLULAR PROTEIN ARTP"/>
    <property type="match status" value="1"/>
</dbReference>
<dbReference type="EMBL" id="CP000493">
    <property type="protein sequence ID" value="ABM80541.1"/>
    <property type="molecule type" value="Genomic_DNA"/>
</dbReference>
<comment type="subcellular location">
    <subcellularLocation>
        <location evidence="1">Cell envelope</location>
    </subcellularLocation>
</comment>
<dbReference type="SMART" id="SM00079">
    <property type="entry name" value="PBPe"/>
    <property type="match status" value="1"/>
</dbReference>
<sequence>MAGTSRTLVIAAIVAIAVIVGGVAYWYAGGGGGEGKKILVVGTSPDFPPFEYIAKNGSVVGFDIELIRLVAKKAGYDDIEIRTMDFDALIPALEQGQIDVIAAGMTITEERKQRVDFTIPYWQVDQAILVRADSEFRPKSVEELSGKTVGVQTGTTAADYLNKIVEEKGLNINIKEYSSYVLAVNDLIAGRIDAVMVDTPVAKMFEKQYKDKLVISAVIETGEKYGFAVRKGNTELLDKLNKALEDIMNSPTWDELVQKYFGSEQLPYT</sequence>
<feature type="transmembrane region" description="Helical" evidence="3">
    <location>
        <begin position="7"/>
        <end position="28"/>
    </location>
</feature>
<dbReference type="KEGG" id="hbu:Hbut_0685"/>
<dbReference type="Proteomes" id="UP000002593">
    <property type="component" value="Chromosome"/>
</dbReference>
<feature type="domain" description="Solute-binding protein family 3/N-terminal" evidence="4">
    <location>
        <begin position="38"/>
        <end position="264"/>
    </location>
</feature>
<accession>A2BKN0</accession>
<evidence type="ECO:0000256" key="3">
    <source>
        <dbReference type="SAM" id="Phobius"/>
    </source>
</evidence>
<dbReference type="GO" id="GO:0015276">
    <property type="term" value="F:ligand-gated monoatomic ion channel activity"/>
    <property type="evidence" value="ECO:0007669"/>
    <property type="project" value="InterPro"/>
</dbReference>
<dbReference type="Pfam" id="PF00497">
    <property type="entry name" value="SBP_bac_3"/>
    <property type="match status" value="1"/>
</dbReference>
<feature type="domain" description="Ionotropic glutamate receptor C-terminal" evidence="5">
    <location>
        <begin position="38"/>
        <end position="263"/>
    </location>
</feature>
<keyword evidence="7" id="KW-1185">Reference proteome</keyword>
<dbReference type="STRING" id="415426.Hbut_0685"/>
<name>A2BKN0_HYPBU</name>
<keyword evidence="3" id="KW-0472">Membrane</keyword>
<dbReference type="EnsemblBacteria" id="ABM80541">
    <property type="protein sequence ID" value="ABM80541"/>
    <property type="gene ID" value="Hbut_0685"/>
</dbReference>
<keyword evidence="3" id="KW-0812">Transmembrane</keyword>
<dbReference type="OrthoDB" id="30671at2157"/>
<dbReference type="eggNOG" id="arCOG01799">
    <property type="taxonomic scope" value="Archaea"/>
</dbReference>
<dbReference type="InterPro" id="IPR001320">
    <property type="entry name" value="Iontro_rcpt_C"/>
</dbReference>
<dbReference type="CDD" id="cd13624">
    <property type="entry name" value="PBP2_Arg_Lys_His"/>
    <property type="match status" value="1"/>
</dbReference>
<dbReference type="AlphaFoldDB" id="A2BKN0"/>
<protein>
    <submittedName>
        <fullName evidence="6">Glutamine-binding periplasmic protein</fullName>
    </submittedName>
</protein>
<evidence type="ECO:0000259" key="4">
    <source>
        <dbReference type="SMART" id="SM00062"/>
    </source>
</evidence>
<dbReference type="GeneID" id="4782917"/>
<proteinExistence type="predicted"/>
<dbReference type="SMART" id="SM00062">
    <property type="entry name" value="PBPb"/>
    <property type="match status" value="1"/>
</dbReference>
<evidence type="ECO:0000256" key="2">
    <source>
        <dbReference type="ARBA" id="ARBA00022729"/>
    </source>
</evidence>
<evidence type="ECO:0000256" key="1">
    <source>
        <dbReference type="ARBA" id="ARBA00004196"/>
    </source>
</evidence>
<keyword evidence="2" id="KW-0732">Signal</keyword>
<dbReference type="InterPro" id="IPR018313">
    <property type="entry name" value="SBP_3_CS"/>
</dbReference>
<dbReference type="HOGENOM" id="CLU_019602_18_2_2"/>
<keyword evidence="3" id="KW-1133">Transmembrane helix</keyword>